<gene>
    <name evidence="7" type="ORF">SAMN05421791_1176</name>
</gene>
<sequence>MYDQFEFEELINLYKTINQNPYIIIFVWLVVFDFITGYAKGFLSGIANSTKGLQGLVKHLLVVMLVISVCPLLEVLGFESISTSFIVFYIVTYGISVVENIGQSGIPLPIFVTKYFDKLNREGTKNDLNKVTMTIDNSYRNKDR</sequence>
<feature type="transmembrane region" description="Helical" evidence="6">
    <location>
        <begin position="20"/>
        <end position="39"/>
    </location>
</feature>
<comment type="similarity">
    <text evidence="5">Belongs to the bacteriophage holin family. Cp-1 holin subfamily.</text>
</comment>
<feature type="transmembrane region" description="Helical" evidence="6">
    <location>
        <begin position="60"/>
        <end position="78"/>
    </location>
</feature>
<organism evidence="7 8">
    <name type="scientific">Facklamia miroungae</name>
    <dbReference type="NCBI Taxonomy" id="120956"/>
    <lineage>
        <taxon>Bacteria</taxon>
        <taxon>Bacillati</taxon>
        <taxon>Bacillota</taxon>
        <taxon>Bacilli</taxon>
        <taxon>Lactobacillales</taxon>
        <taxon>Aerococcaceae</taxon>
        <taxon>Facklamia</taxon>
    </lineage>
</organism>
<evidence type="ECO:0000256" key="4">
    <source>
        <dbReference type="ARBA" id="ARBA00023136"/>
    </source>
</evidence>
<keyword evidence="2 6" id="KW-0812">Transmembrane</keyword>
<dbReference type="GO" id="GO:0016020">
    <property type="term" value="C:membrane"/>
    <property type="evidence" value="ECO:0007669"/>
    <property type="project" value="UniProtKB-SubCell"/>
</dbReference>
<dbReference type="Pfam" id="PF05105">
    <property type="entry name" value="Phage_holin_4_1"/>
    <property type="match status" value="1"/>
</dbReference>
<dbReference type="AlphaFoldDB" id="A0A1G7VB41"/>
<dbReference type="EMBL" id="FNCK01000017">
    <property type="protein sequence ID" value="SDG56947.1"/>
    <property type="molecule type" value="Genomic_DNA"/>
</dbReference>
<keyword evidence="4 6" id="KW-0472">Membrane</keyword>
<dbReference type="RefSeq" id="WP_168427215.1">
    <property type="nucleotide sequence ID" value="NZ_FNCK01000017.1"/>
</dbReference>
<comment type="subcellular location">
    <subcellularLocation>
        <location evidence="1">Membrane</location>
        <topology evidence="1">Multi-pass membrane protein</topology>
    </subcellularLocation>
</comment>
<protein>
    <submittedName>
        <fullName evidence="7">Toxin secretion/phage lysis holin</fullName>
    </submittedName>
</protein>
<evidence type="ECO:0000313" key="8">
    <source>
        <dbReference type="Proteomes" id="UP000199708"/>
    </source>
</evidence>
<feature type="transmembrane region" description="Helical" evidence="6">
    <location>
        <begin position="84"/>
        <end position="102"/>
    </location>
</feature>
<dbReference type="InterPro" id="IPR006480">
    <property type="entry name" value="Phage_holin_4_1"/>
</dbReference>
<evidence type="ECO:0000256" key="3">
    <source>
        <dbReference type="ARBA" id="ARBA00022989"/>
    </source>
</evidence>
<reference evidence="7 8" key="1">
    <citation type="submission" date="2016-10" db="EMBL/GenBank/DDBJ databases">
        <authorList>
            <person name="de Groot N.N."/>
        </authorList>
    </citation>
    <scope>NUCLEOTIDE SEQUENCE [LARGE SCALE GENOMIC DNA]</scope>
    <source>
        <strain evidence="7 8">ATCC BAA-466</strain>
    </source>
</reference>
<dbReference type="STRING" id="120956.SAMN05421791_1176"/>
<dbReference type="NCBIfam" id="TIGR01593">
    <property type="entry name" value="holin_tox_secr"/>
    <property type="match status" value="1"/>
</dbReference>
<evidence type="ECO:0000256" key="1">
    <source>
        <dbReference type="ARBA" id="ARBA00004141"/>
    </source>
</evidence>
<keyword evidence="3 6" id="KW-1133">Transmembrane helix</keyword>
<dbReference type="Proteomes" id="UP000199708">
    <property type="component" value="Unassembled WGS sequence"/>
</dbReference>
<evidence type="ECO:0000256" key="2">
    <source>
        <dbReference type="ARBA" id="ARBA00022692"/>
    </source>
</evidence>
<name>A0A1G7VB41_9LACT</name>
<accession>A0A1G7VB41</accession>
<proteinExistence type="inferred from homology"/>
<evidence type="ECO:0000256" key="5">
    <source>
        <dbReference type="ARBA" id="ARBA00023600"/>
    </source>
</evidence>
<keyword evidence="8" id="KW-1185">Reference proteome</keyword>
<evidence type="ECO:0000313" key="7">
    <source>
        <dbReference type="EMBL" id="SDG56947.1"/>
    </source>
</evidence>
<evidence type="ECO:0000256" key="6">
    <source>
        <dbReference type="SAM" id="Phobius"/>
    </source>
</evidence>